<proteinExistence type="predicted"/>
<dbReference type="PANTHER" id="PTHR41532">
    <property type="entry name" value="FIXS PROTEIN"/>
    <property type="match status" value="1"/>
</dbReference>
<reference evidence="2 3" key="1">
    <citation type="submission" date="2018-02" db="EMBL/GenBank/DDBJ databases">
        <title>Genomic Encyclopedia of Archaeal and Bacterial Type Strains, Phase II (KMG-II): from individual species to whole genera.</title>
        <authorList>
            <person name="Goeker M."/>
        </authorList>
    </citation>
    <scope>NUCLEOTIDE SEQUENCE [LARGE SCALE GENOMIC DNA]</scope>
    <source>
        <strain evidence="2 3">DSM 16809</strain>
    </source>
</reference>
<dbReference type="OrthoDB" id="9802763at2"/>
<gene>
    <name evidence="2" type="ORF">LY01_00341</name>
</gene>
<protein>
    <submittedName>
        <fullName evidence="2">Cbb3-type cytochrome oxidase maturation protein</fullName>
    </submittedName>
</protein>
<name>A0A2S6IQV6_9FLAO</name>
<evidence type="ECO:0000313" key="3">
    <source>
        <dbReference type="Proteomes" id="UP000239002"/>
    </source>
</evidence>
<dbReference type="RefSeq" id="WP_104514073.1">
    <property type="nucleotide sequence ID" value="NZ_MQVW01000027.1"/>
</dbReference>
<dbReference type="Proteomes" id="UP000239002">
    <property type="component" value="Unassembled WGS sequence"/>
</dbReference>
<evidence type="ECO:0000313" key="2">
    <source>
        <dbReference type="EMBL" id="PPK96520.1"/>
    </source>
</evidence>
<organism evidence="2 3">
    <name type="scientific">Nonlabens xylanidelens</name>
    <dbReference type="NCBI Taxonomy" id="191564"/>
    <lineage>
        <taxon>Bacteria</taxon>
        <taxon>Pseudomonadati</taxon>
        <taxon>Bacteroidota</taxon>
        <taxon>Flavobacteriia</taxon>
        <taxon>Flavobacteriales</taxon>
        <taxon>Flavobacteriaceae</taxon>
        <taxon>Nonlabens</taxon>
    </lineage>
</organism>
<evidence type="ECO:0000256" key="1">
    <source>
        <dbReference type="SAM" id="Phobius"/>
    </source>
</evidence>
<sequence length="69" mass="7831">MNIIYMLLAISVCVAVIFFVAFILSVKKGQYDDTYTPSVRMLFDDELIKEKGTDSAKSNQPILLKDQLK</sequence>
<keyword evidence="1" id="KW-1133">Transmembrane helix</keyword>
<dbReference type="EMBL" id="PTJE01000001">
    <property type="protein sequence ID" value="PPK96520.1"/>
    <property type="molecule type" value="Genomic_DNA"/>
</dbReference>
<keyword evidence="1" id="KW-0812">Transmembrane</keyword>
<keyword evidence="3" id="KW-1185">Reference proteome</keyword>
<dbReference type="Pfam" id="PF03597">
    <property type="entry name" value="FixS"/>
    <property type="match status" value="1"/>
</dbReference>
<feature type="transmembrane region" description="Helical" evidence="1">
    <location>
        <begin position="6"/>
        <end position="26"/>
    </location>
</feature>
<dbReference type="InterPro" id="IPR004714">
    <property type="entry name" value="Cyt_oxidase_maturation_cbb3"/>
</dbReference>
<accession>A0A2S6IQV6</accession>
<dbReference type="AlphaFoldDB" id="A0A2S6IQV6"/>
<keyword evidence="1" id="KW-0472">Membrane</keyword>
<dbReference type="NCBIfam" id="TIGR00847">
    <property type="entry name" value="ccoS"/>
    <property type="match status" value="1"/>
</dbReference>
<comment type="caution">
    <text evidence="2">The sequence shown here is derived from an EMBL/GenBank/DDBJ whole genome shotgun (WGS) entry which is preliminary data.</text>
</comment>
<dbReference type="PANTHER" id="PTHR41532:SF1">
    <property type="entry name" value="FIXS PROTEIN"/>
    <property type="match status" value="1"/>
</dbReference>